<dbReference type="AlphaFoldDB" id="A0A8J2U8Z5"/>
<gene>
    <name evidence="1" type="ORF">GCM10011511_08570</name>
</gene>
<organism evidence="1 2">
    <name type="scientific">Puia dinghuensis</name>
    <dbReference type="NCBI Taxonomy" id="1792502"/>
    <lineage>
        <taxon>Bacteria</taxon>
        <taxon>Pseudomonadati</taxon>
        <taxon>Bacteroidota</taxon>
        <taxon>Chitinophagia</taxon>
        <taxon>Chitinophagales</taxon>
        <taxon>Chitinophagaceae</taxon>
        <taxon>Puia</taxon>
    </lineage>
</organism>
<reference evidence="1" key="1">
    <citation type="journal article" date="2014" name="Int. J. Syst. Evol. Microbiol.">
        <title>Complete genome sequence of Corynebacterium casei LMG S-19264T (=DSM 44701T), isolated from a smear-ripened cheese.</title>
        <authorList>
            <consortium name="US DOE Joint Genome Institute (JGI-PGF)"/>
            <person name="Walter F."/>
            <person name="Albersmeier A."/>
            <person name="Kalinowski J."/>
            <person name="Ruckert C."/>
        </authorList>
    </citation>
    <scope>NUCLEOTIDE SEQUENCE</scope>
    <source>
        <strain evidence="1">CGMCC 1.15448</strain>
    </source>
</reference>
<keyword evidence="2" id="KW-1185">Reference proteome</keyword>
<dbReference type="RefSeq" id="WP_188928890.1">
    <property type="nucleotide sequence ID" value="NZ_BMJC01000001.1"/>
</dbReference>
<comment type="caution">
    <text evidence="1">The sequence shown here is derived from an EMBL/GenBank/DDBJ whole genome shotgun (WGS) entry which is preliminary data.</text>
</comment>
<dbReference type="Proteomes" id="UP000607559">
    <property type="component" value="Unassembled WGS sequence"/>
</dbReference>
<dbReference type="PROSITE" id="PS51257">
    <property type="entry name" value="PROKAR_LIPOPROTEIN"/>
    <property type="match status" value="1"/>
</dbReference>
<protein>
    <submittedName>
        <fullName evidence="1">Uncharacterized protein</fullName>
    </submittedName>
</protein>
<evidence type="ECO:0000313" key="1">
    <source>
        <dbReference type="EMBL" id="GGA87686.1"/>
    </source>
</evidence>
<evidence type="ECO:0000313" key="2">
    <source>
        <dbReference type="Proteomes" id="UP000607559"/>
    </source>
</evidence>
<accession>A0A8J2U8Z5</accession>
<dbReference type="EMBL" id="BMJC01000001">
    <property type="protein sequence ID" value="GGA87686.1"/>
    <property type="molecule type" value="Genomic_DNA"/>
</dbReference>
<sequence length="169" mass="18371">MLINNKPVSLLFLSVAVLCSCTKQHGFGPDYTDYNPAQTPIIVTNAVDYRPDPTVTTSLSGDSSITITLSLTGNSGRSLKQITEVIGSTSYAAIQNPNSKFYNAAPIPATNNSVTFQTSIREYFQHYPVSVANPKATANAELTNRFYFQITLDDGSVVYPTPVRVLVLQ</sequence>
<proteinExistence type="predicted"/>
<reference evidence="1" key="2">
    <citation type="submission" date="2020-09" db="EMBL/GenBank/DDBJ databases">
        <authorList>
            <person name="Sun Q."/>
            <person name="Zhou Y."/>
        </authorList>
    </citation>
    <scope>NUCLEOTIDE SEQUENCE</scope>
    <source>
        <strain evidence="1">CGMCC 1.15448</strain>
    </source>
</reference>
<name>A0A8J2U8Z5_9BACT</name>